<dbReference type="Proteomes" id="UP001196413">
    <property type="component" value="Unassembled WGS sequence"/>
</dbReference>
<comment type="caution">
    <text evidence="3">The sequence shown here is derived from an EMBL/GenBank/DDBJ whole genome shotgun (WGS) entry which is preliminary data.</text>
</comment>
<name>A0AAD5WDU5_PARTN</name>
<dbReference type="AlphaFoldDB" id="A0AAD5WDU5"/>
<gene>
    <name evidence="3" type="ORF">KIN20_027397</name>
</gene>
<feature type="chain" id="PRO_5042138831" evidence="2">
    <location>
        <begin position="31"/>
        <end position="117"/>
    </location>
</feature>
<protein>
    <submittedName>
        <fullName evidence="3">Uncharacterized protein</fullName>
    </submittedName>
</protein>
<keyword evidence="2" id="KW-0732">Signal</keyword>
<accession>A0AAD5WDU5</accession>
<dbReference type="EMBL" id="JAHQIW010005628">
    <property type="protein sequence ID" value="KAJ1366664.1"/>
    <property type="molecule type" value="Genomic_DNA"/>
</dbReference>
<feature type="region of interest" description="Disordered" evidence="1">
    <location>
        <begin position="53"/>
        <end position="75"/>
    </location>
</feature>
<evidence type="ECO:0000313" key="3">
    <source>
        <dbReference type="EMBL" id="KAJ1366664.1"/>
    </source>
</evidence>
<feature type="compositionally biased region" description="Gly residues" evidence="1">
    <location>
        <begin position="55"/>
        <end position="69"/>
    </location>
</feature>
<sequence length="117" mass="12654">MGPSGWPSPGEELGLCFTLFACSWALPARAFWPPGQDRPQQVDLVRGCAGATWTMGGGPTGRETGGVTGARGLSSREFSTRQQLKACREQLLTREAEIAQLKAERSNTRVSRRSLTC</sequence>
<organism evidence="3 4">
    <name type="scientific">Parelaphostrongylus tenuis</name>
    <name type="common">Meningeal worm</name>
    <dbReference type="NCBI Taxonomy" id="148309"/>
    <lineage>
        <taxon>Eukaryota</taxon>
        <taxon>Metazoa</taxon>
        <taxon>Ecdysozoa</taxon>
        <taxon>Nematoda</taxon>
        <taxon>Chromadorea</taxon>
        <taxon>Rhabditida</taxon>
        <taxon>Rhabditina</taxon>
        <taxon>Rhabditomorpha</taxon>
        <taxon>Strongyloidea</taxon>
        <taxon>Metastrongylidae</taxon>
        <taxon>Parelaphostrongylus</taxon>
    </lineage>
</organism>
<feature type="signal peptide" evidence="2">
    <location>
        <begin position="1"/>
        <end position="30"/>
    </location>
</feature>
<reference evidence="3" key="1">
    <citation type="submission" date="2021-06" db="EMBL/GenBank/DDBJ databases">
        <title>Parelaphostrongylus tenuis whole genome reference sequence.</title>
        <authorList>
            <person name="Garwood T.J."/>
            <person name="Larsen P.A."/>
            <person name="Fountain-Jones N.M."/>
            <person name="Garbe J.R."/>
            <person name="Macchietto M.G."/>
            <person name="Kania S.A."/>
            <person name="Gerhold R.W."/>
            <person name="Richards J.E."/>
            <person name="Wolf T.M."/>
        </authorList>
    </citation>
    <scope>NUCLEOTIDE SEQUENCE</scope>
    <source>
        <strain evidence="3">MNPRO001-30</strain>
        <tissue evidence="3">Meninges</tissue>
    </source>
</reference>
<evidence type="ECO:0000313" key="4">
    <source>
        <dbReference type="Proteomes" id="UP001196413"/>
    </source>
</evidence>
<keyword evidence="4" id="KW-1185">Reference proteome</keyword>
<evidence type="ECO:0000256" key="2">
    <source>
        <dbReference type="SAM" id="SignalP"/>
    </source>
</evidence>
<proteinExistence type="predicted"/>
<evidence type="ECO:0000256" key="1">
    <source>
        <dbReference type="SAM" id="MobiDB-lite"/>
    </source>
</evidence>